<dbReference type="AlphaFoldDB" id="X6MBD0"/>
<proteinExistence type="predicted"/>
<organism evidence="1 2">
    <name type="scientific">Reticulomyxa filosa</name>
    <dbReference type="NCBI Taxonomy" id="46433"/>
    <lineage>
        <taxon>Eukaryota</taxon>
        <taxon>Sar</taxon>
        <taxon>Rhizaria</taxon>
        <taxon>Retaria</taxon>
        <taxon>Foraminifera</taxon>
        <taxon>Monothalamids</taxon>
        <taxon>Reticulomyxidae</taxon>
        <taxon>Reticulomyxa</taxon>
    </lineage>
</organism>
<reference evidence="1 2" key="1">
    <citation type="journal article" date="2013" name="Curr. Biol.">
        <title>The Genome of the Foraminiferan Reticulomyxa filosa.</title>
        <authorList>
            <person name="Glockner G."/>
            <person name="Hulsmann N."/>
            <person name="Schleicher M."/>
            <person name="Noegel A.A."/>
            <person name="Eichinger L."/>
            <person name="Gallinger C."/>
            <person name="Pawlowski J."/>
            <person name="Sierra R."/>
            <person name="Euteneuer U."/>
            <person name="Pillet L."/>
            <person name="Moustafa A."/>
            <person name="Platzer M."/>
            <person name="Groth M."/>
            <person name="Szafranski K."/>
            <person name="Schliwa M."/>
        </authorList>
    </citation>
    <scope>NUCLEOTIDE SEQUENCE [LARGE SCALE GENOMIC DNA]</scope>
</reference>
<evidence type="ECO:0000313" key="2">
    <source>
        <dbReference type="Proteomes" id="UP000023152"/>
    </source>
</evidence>
<protein>
    <submittedName>
        <fullName evidence="1">Uncharacterized protein</fullName>
    </submittedName>
</protein>
<sequence length="246" mass="28195">MYSINWDKEIPQVLSKMVGHEITSAYGSYFDSTFTIELKNGNKFIFGYDGLLHRSEIRLEVLLNQSVLYNPTHFDAGDLVIQLGTIIHAKPRLSPQTNAREIRIYFGAEKKHFQLSEMIHQTTKRIYDDMGWEIASLIAEFMQLKHDTMILRCYRPAMDNELSDQNKTFFSMGDLNTLAENHTSHTNGTLKNSDANTSHSTSDLYSNALAHNSTLKHQKIIYCDIVVRFRTSGALTSTQTKKRLHD</sequence>
<comment type="caution">
    <text evidence="1">The sequence shown here is derived from an EMBL/GenBank/DDBJ whole genome shotgun (WGS) entry which is preliminary data.</text>
</comment>
<dbReference type="EMBL" id="ASPP01023520">
    <property type="protein sequence ID" value="ETO10335.1"/>
    <property type="molecule type" value="Genomic_DNA"/>
</dbReference>
<evidence type="ECO:0000313" key="1">
    <source>
        <dbReference type="EMBL" id="ETO10335.1"/>
    </source>
</evidence>
<keyword evidence="2" id="KW-1185">Reference proteome</keyword>
<name>X6MBD0_RETFI</name>
<gene>
    <name evidence="1" type="ORF">RFI_27042</name>
</gene>
<accession>X6MBD0</accession>
<dbReference type="Proteomes" id="UP000023152">
    <property type="component" value="Unassembled WGS sequence"/>
</dbReference>